<dbReference type="EMBL" id="CP007035">
    <property type="protein sequence ID" value="AHF18007.1"/>
    <property type="molecule type" value="Genomic_DNA"/>
</dbReference>
<sequence>MFFTENSHYNLKQCHMKTAHLLICIVLFLTIACNKTTELSTAALAIAALK</sequence>
<proteinExistence type="predicted"/>
<reference evidence="1 2" key="1">
    <citation type="submission" date="2013-12" db="EMBL/GenBank/DDBJ databases">
        <authorList>
            <consortium name="DOE Joint Genome Institute"/>
            <person name="Eisen J."/>
            <person name="Huntemann M."/>
            <person name="Han J."/>
            <person name="Chen A."/>
            <person name="Kyrpides N."/>
            <person name="Mavromatis K."/>
            <person name="Markowitz V."/>
            <person name="Palaniappan K."/>
            <person name="Ivanova N."/>
            <person name="Schaumberg A."/>
            <person name="Pati A."/>
            <person name="Liolios K."/>
            <person name="Nordberg H.P."/>
            <person name="Cantor M.N."/>
            <person name="Hua S.X."/>
            <person name="Woyke T."/>
        </authorList>
    </citation>
    <scope>NUCLEOTIDE SEQUENCE [LARGE SCALE GENOMIC DNA]</scope>
    <source>
        <strain evidence="2">DSM 19437</strain>
    </source>
</reference>
<protein>
    <submittedName>
        <fullName evidence="1">Uncharacterized protein</fullName>
    </submittedName>
</protein>
<evidence type="ECO:0000313" key="1">
    <source>
        <dbReference type="EMBL" id="AHF18007.1"/>
    </source>
</evidence>
<name>W0F4S1_9BACT</name>
<dbReference type="Proteomes" id="UP000003586">
    <property type="component" value="Chromosome"/>
</dbReference>
<dbReference type="KEGG" id="nso:NIASO_18625"/>
<evidence type="ECO:0000313" key="2">
    <source>
        <dbReference type="Proteomes" id="UP000003586"/>
    </source>
</evidence>
<dbReference type="HOGENOM" id="CLU_3120340_0_0_10"/>
<keyword evidence="2" id="KW-1185">Reference proteome</keyword>
<organism evidence="1 2">
    <name type="scientific">Niabella soli DSM 19437</name>
    <dbReference type="NCBI Taxonomy" id="929713"/>
    <lineage>
        <taxon>Bacteria</taxon>
        <taxon>Pseudomonadati</taxon>
        <taxon>Bacteroidota</taxon>
        <taxon>Chitinophagia</taxon>
        <taxon>Chitinophagales</taxon>
        <taxon>Chitinophagaceae</taxon>
        <taxon>Niabella</taxon>
    </lineage>
</organism>
<accession>W0F4S1</accession>
<gene>
    <name evidence="1" type="ORF">NIASO_18625</name>
</gene>
<dbReference type="AlphaFoldDB" id="W0F4S1"/>